<dbReference type="PIRSF" id="PIRSF004848">
    <property type="entry name" value="YBL036c_PLPDEIII"/>
    <property type="match status" value="1"/>
</dbReference>
<dbReference type="HAMAP" id="MF_02087">
    <property type="entry name" value="PLP_homeostasis"/>
    <property type="match status" value="1"/>
</dbReference>
<dbReference type="InterPro" id="IPR029066">
    <property type="entry name" value="PLP-binding_barrel"/>
</dbReference>
<dbReference type="InterPro" id="IPR001608">
    <property type="entry name" value="Ala_racemase_N"/>
</dbReference>
<dbReference type="PANTHER" id="PTHR10146">
    <property type="entry name" value="PROLINE SYNTHETASE CO-TRANSCRIBED BACTERIAL HOMOLOG PROTEIN"/>
    <property type="match status" value="1"/>
</dbReference>
<dbReference type="PANTHER" id="PTHR10146:SF14">
    <property type="entry name" value="PYRIDOXAL PHOSPHATE HOMEOSTASIS PROTEIN"/>
    <property type="match status" value="1"/>
</dbReference>
<name>A0A5C5ZRW9_9BACT</name>
<keyword evidence="7" id="KW-1185">Reference proteome</keyword>
<reference evidence="6 7" key="1">
    <citation type="submission" date="2019-02" db="EMBL/GenBank/DDBJ databases">
        <title>Deep-cultivation of Planctomycetes and their phenomic and genomic characterization uncovers novel biology.</title>
        <authorList>
            <person name="Wiegand S."/>
            <person name="Jogler M."/>
            <person name="Boedeker C."/>
            <person name="Pinto D."/>
            <person name="Vollmers J."/>
            <person name="Rivas-Marin E."/>
            <person name="Kohn T."/>
            <person name="Peeters S.H."/>
            <person name="Heuer A."/>
            <person name="Rast P."/>
            <person name="Oberbeckmann S."/>
            <person name="Bunk B."/>
            <person name="Jeske O."/>
            <person name="Meyerdierks A."/>
            <person name="Storesund J.E."/>
            <person name="Kallscheuer N."/>
            <person name="Luecker S."/>
            <person name="Lage O.M."/>
            <person name="Pohl T."/>
            <person name="Merkel B.J."/>
            <person name="Hornburger P."/>
            <person name="Mueller R.-W."/>
            <person name="Bruemmer F."/>
            <person name="Labrenz M."/>
            <person name="Spormann A.M."/>
            <person name="Op Den Camp H."/>
            <person name="Overmann J."/>
            <person name="Amann R."/>
            <person name="Jetten M.S.M."/>
            <person name="Mascher T."/>
            <person name="Medema M.H."/>
            <person name="Devos D.P."/>
            <person name="Kaster A.-K."/>
            <person name="Ovreas L."/>
            <person name="Rohde M."/>
            <person name="Galperin M.Y."/>
            <person name="Jogler C."/>
        </authorList>
    </citation>
    <scope>NUCLEOTIDE SEQUENCE [LARGE SCALE GENOMIC DNA]</scope>
    <source>
        <strain evidence="6 7">Mal64</strain>
    </source>
</reference>
<dbReference type="Gene3D" id="3.20.20.10">
    <property type="entry name" value="Alanine racemase"/>
    <property type="match status" value="1"/>
</dbReference>
<comment type="similarity">
    <text evidence="2 4">Belongs to the pyridoxal phosphate-binding protein YggS/PROSC family.</text>
</comment>
<sequence length="248" mass="26527">MAPPRGEGTIAHMPPLADTVRRNLESVESRIAGAATKAGRDPSDITLVGVAKYVDAAATAALVEAGCSVIGESRPQQLWSKAEAPELAGKPIEWRLIGHLQRNKIDRTLPIAREIQSVDSERLLRAIDASAAKQGLTARVLLEANCSGDAEKHGFSSEELKRLLPELPMLKSVEVCGLMTMAAREGGPTVARQNFAALRELRDTLRAEAPPGLTLDELSMGMSGDFEEAILEGATSVRVGSALWSRIE</sequence>
<evidence type="ECO:0000313" key="6">
    <source>
        <dbReference type="EMBL" id="TWT90040.1"/>
    </source>
</evidence>
<evidence type="ECO:0000256" key="2">
    <source>
        <dbReference type="HAMAP-Rule" id="MF_02087"/>
    </source>
</evidence>
<proteinExistence type="inferred from homology"/>
<feature type="domain" description="Alanine racemase N-terminal" evidence="5">
    <location>
        <begin position="23"/>
        <end position="244"/>
    </location>
</feature>
<evidence type="ECO:0000313" key="7">
    <source>
        <dbReference type="Proteomes" id="UP000315440"/>
    </source>
</evidence>
<dbReference type="EMBL" id="SJPQ01000001">
    <property type="protein sequence ID" value="TWT90040.1"/>
    <property type="molecule type" value="Genomic_DNA"/>
</dbReference>
<comment type="cofactor">
    <cofactor evidence="3">
        <name>pyridoxal 5'-phosphate</name>
        <dbReference type="ChEBI" id="CHEBI:597326"/>
    </cofactor>
</comment>
<dbReference type="Pfam" id="PF01168">
    <property type="entry name" value="Ala_racemase_N"/>
    <property type="match status" value="1"/>
</dbReference>
<comment type="function">
    <text evidence="2">Pyridoxal 5'-phosphate (PLP)-binding protein, which is involved in PLP homeostasis.</text>
</comment>
<dbReference type="Proteomes" id="UP000315440">
    <property type="component" value="Unassembled WGS sequence"/>
</dbReference>
<protein>
    <recommendedName>
        <fullName evidence="2">Pyridoxal phosphate homeostasis protein</fullName>
        <shortName evidence="2">PLP homeostasis protein</shortName>
    </recommendedName>
</protein>
<dbReference type="GO" id="GO:0030170">
    <property type="term" value="F:pyridoxal phosphate binding"/>
    <property type="evidence" value="ECO:0007669"/>
    <property type="project" value="UniProtKB-UniRule"/>
</dbReference>
<feature type="modified residue" description="N6-(pyridoxal phosphate)lysine" evidence="2 3">
    <location>
        <position position="52"/>
    </location>
</feature>
<accession>A0A5C5ZRW9</accession>
<dbReference type="SUPFAM" id="SSF51419">
    <property type="entry name" value="PLP-binding barrel"/>
    <property type="match status" value="1"/>
</dbReference>
<gene>
    <name evidence="6" type="ORF">Mal64_04230</name>
</gene>
<dbReference type="InterPro" id="IPR011078">
    <property type="entry name" value="PyrdxlP_homeostasis"/>
</dbReference>
<comment type="caution">
    <text evidence="6">The sequence shown here is derived from an EMBL/GenBank/DDBJ whole genome shotgun (WGS) entry which is preliminary data.</text>
</comment>
<evidence type="ECO:0000259" key="5">
    <source>
        <dbReference type="Pfam" id="PF01168"/>
    </source>
</evidence>
<keyword evidence="1 2" id="KW-0663">Pyridoxal phosphate</keyword>
<evidence type="ECO:0000256" key="4">
    <source>
        <dbReference type="RuleBase" id="RU004514"/>
    </source>
</evidence>
<organism evidence="6 7">
    <name type="scientific">Pseudobythopirellula maris</name>
    <dbReference type="NCBI Taxonomy" id="2527991"/>
    <lineage>
        <taxon>Bacteria</taxon>
        <taxon>Pseudomonadati</taxon>
        <taxon>Planctomycetota</taxon>
        <taxon>Planctomycetia</taxon>
        <taxon>Pirellulales</taxon>
        <taxon>Lacipirellulaceae</taxon>
        <taxon>Pseudobythopirellula</taxon>
    </lineage>
</organism>
<evidence type="ECO:0000256" key="3">
    <source>
        <dbReference type="PIRSR" id="PIRSR004848-1"/>
    </source>
</evidence>
<dbReference type="NCBIfam" id="TIGR00044">
    <property type="entry name" value="YggS family pyridoxal phosphate-dependent enzyme"/>
    <property type="match status" value="1"/>
</dbReference>
<evidence type="ECO:0000256" key="1">
    <source>
        <dbReference type="ARBA" id="ARBA00022898"/>
    </source>
</evidence>
<dbReference type="CDD" id="cd00635">
    <property type="entry name" value="PLPDE_III_YBL036c_like"/>
    <property type="match status" value="1"/>
</dbReference>
<dbReference type="AlphaFoldDB" id="A0A5C5ZRW9"/>